<dbReference type="AlphaFoldDB" id="A0A9N9AW05"/>
<feature type="chain" id="PRO_5040123343" evidence="1">
    <location>
        <begin position="26"/>
        <end position="568"/>
    </location>
</feature>
<proteinExistence type="predicted"/>
<dbReference type="EMBL" id="CAJVPY010001986">
    <property type="protein sequence ID" value="CAG8544380.1"/>
    <property type="molecule type" value="Genomic_DNA"/>
</dbReference>
<dbReference type="Proteomes" id="UP000789405">
    <property type="component" value="Unassembled WGS sequence"/>
</dbReference>
<organism evidence="2 3">
    <name type="scientific">Dentiscutata erythropus</name>
    <dbReference type="NCBI Taxonomy" id="1348616"/>
    <lineage>
        <taxon>Eukaryota</taxon>
        <taxon>Fungi</taxon>
        <taxon>Fungi incertae sedis</taxon>
        <taxon>Mucoromycota</taxon>
        <taxon>Glomeromycotina</taxon>
        <taxon>Glomeromycetes</taxon>
        <taxon>Diversisporales</taxon>
        <taxon>Gigasporaceae</taxon>
        <taxon>Dentiscutata</taxon>
    </lineage>
</organism>
<dbReference type="OrthoDB" id="2420894at2759"/>
<feature type="signal peptide" evidence="1">
    <location>
        <begin position="1"/>
        <end position="25"/>
    </location>
</feature>
<evidence type="ECO:0000256" key="1">
    <source>
        <dbReference type="SAM" id="SignalP"/>
    </source>
</evidence>
<keyword evidence="3" id="KW-1185">Reference proteome</keyword>
<accession>A0A9N9AW05</accession>
<keyword evidence="1" id="KW-0732">Signal</keyword>
<gene>
    <name evidence="2" type="ORF">DERYTH_LOCUS4960</name>
</gene>
<comment type="caution">
    <text evidence="2">The sequence shown here is derived from an EMBL/GenBank/DDBJ whole genome shotgun (WGS) entry which is preliminary data.</text>
</comment>
<sequence length="568" mass="64285">MKNQSHNLRLMVITIFLLTLPTGFALPDLKNSTFVYSELSVQPNLTKTQPHILSISHYDGYYGYHDSIYDYNATVVRIGRVNYFNNFTNNYCYEQRLLLRVIQNNGSVIEIKYNDTDDEIQDINYCIVNGYNPIKIYPLFNQYILVTYTHAANTSDNTTFRDRGVILDWSGKNISTLDFGPSYLSPGTNNWIPYELIVKNIGASKMGLLRLSAVSGTNDFEWRHSDSIENFNLLLLQSDKIYNLTSFQVSLLVTNGEYAIIYTNTTIKTNNALAAQFIGIYAIMLNYMYTKAPQKMVLYELPTKDLTFTGLSCSVDSGQLCIASVVRTPTTNINATTTSDNFYVRIRLPSSGTTSSETTVSLDPMLPVNNGSLVTNVKIIPNRGYAVINRAYYGQNINFTFDLYDEDDKLSVIYNSLLNQIIANFDGAFDVLQNNTILMALNGTATSWKYFLFDLLPLRNLQVRAMYPPKNDIISLYATIINITFDDLVYLGANSNLTIYQTINQTNITRQIINGNNCCGCSSSEEVIVLKVPNYTFNDPLGQYFLKMDYGFVYSEHDKPQLKNGPDV</sequence>
<evidence type="ECO:0000313" key="3">
    <source>
        <dbReference type="Proteomes" id="UP000789405"/>
    </source>
</evidence>
<protein>
    <submittedName>
        <fullName evidence="2">10073_t:CDS:1</fullName>
    </submittedName>
</protein>
<evidence type="ECO:0000313" key="2">
    <source>
        <dbReference type="EMBL" id="CAG8544380.1"/>
    </source>
</evidence>
<name>A0A9N9AW05_9GLOM</name>
<reference evidence="2" key="1">
    <citation type="submission" date="2021-06" db="EMBL/GenBank/DDBJ databases">
        <authorList>
            <person name="Kallberg Y."/>
            <person name="Tangrot J."/>
            <person name="Rosling A."/>
        </authorList>
    </citation>
    <scope>NUCLEOTIDE SEQUENCE</scope>
    <source>
        <strain evidence="2">MA453B</strain>
    </source>
</reference>